<name>A0A8H8A2J9_9FUNG</name>
<evidence type="ECO:0000313" key="3">
    <source>
        <dbReference type="Proteomes" id="UP000673691"/>
    </source>
</evidence>
<protein>
    <recommendedName>
        <fullName evidence="4">Purple acid phosphatase</fullName>
    </recommendedName>
</protein>
<keyword evidence="3" id="KW-1185">Reference proteome</keyword>
<dbReference type="AlphaFoldDB" id="A0A8H8A2J9"/>
<accession>A0A8H8A2J9</accession>
<proteinExistence type="predicted"/>
<dbReference type="InterPro" id="IPR038607">
    <property type="entry name" value="PhoD-like_sf"/>
</dbReference>
<evidence type="ECO:0008006" key="4">
    <source>
        <dbReference type="Google" id="ProtNLM"/>
    </source>
</evidence>
<feature type="region of interest" description="Disordered" evidence="1">
    <location>
        <begin position="1"/>
        <end position="39"/>
    </location>
</feature>
<reference evidence="2 3" key="1">
    <citation type="journal article" name="Sci. Rep.">
        <title>Genome-scale phylogenetic analyses confirm Olpidium as the closest living zoosporic fungus to the non-flagellated, terrestrial fungi.</title>
        <authorList>
            <person name="Chang Y."/>
            <person name="Rochon D."/>
            <person name="Sekimoto S."/>
            <person name="Wang Y."/>
            <person name="Chovatia M."/>
            <person name="Sandor L."/>
            <person name="Salamov A."/>
            <person name="Grigoriev I.V."/>
            <person name="Stajich J.E."/>
            <person name="Spatafora J.W."/>
        </authorList>
    </citation>
    <scope>NUCLEOTIDE SEQUENCE [LARGE SCALE GENOMIC DNA]</scope>
    <source>
        <strain evidence="2">S191</strain>
    </source>
</reference>
<sequence>MIKSECKQHGRLLPSPLPAPGRKGTRRCSSRSAATAQRPQVYHRKPGLPLFVELVPHVLGIFVRPLAGFCDANVGAVAARRATETPRRERFGENAAKREPRAFSQRGDRPLKRVRRTPERFRIPEALFFAPQENPAEQARRRRPRPAEGTAKLFTLVQGDPAVVGEVGRALGEEAGRRPTAAPPHLKMLARRPATRWRLLAVRCLAAVLLALPHGGCAGRYVWTGAVTDTAFDIVVEVRERRPTRTGSGRVCVARERRDAGSTGGRGVEGAPAVMLVRADLPANPVPLADRTPPLPPMPQAAENDSLLYYPAGAQPQLGLARVQVTGLLPRTRYAYGLASVGENSPLGTVTTFPTPGTNSRLTLAFGSCAKWTKNDVSWREIADRAPDFMLHMGDLFYGDIATNDVSLFRSTLQTVVTNEGQQRVFSSMPVVR</sequence>
<feature type="region of interest" description="Disordered" evidence="1">
    <location>
        <begin position="85"/>
        <end position="107"/>
    </location>
</feature>
<organism evidence="2 3">
    <name type="scientific">Olpidium bornovanus</name>
    <dbReference type="NCBI Taxonomy" id="278681"/>
    <lineage>
        <taxon>Eukaryota</taxon>
        <taxon>Fungi</taxon>
        <taxon>Fungi incertae sedis</taxon>
        <taxon>Olpidiomycota</taxon>
        <taxon>Olpidiomycotina</taxon>
        <taxon>Olpidiomycetes</taxon>
        <taxon>Olpidiales</taxon>
        <taxon>Olpidiaceae</taxon>
        <taxon>Olpidium</taxon>
    </lineage>
</organism>
<gene>
    <name evidence="2" type="ORF">BJ554DRAFT_1259</name>
</gene>
<dbReference type="OrthoDB" id="2100241at2759"/>
<dbReference type="InterPro" id="IPR052900">
    <property type="entry name" value="Phospholipid_Metab_Enz"/>
</dbReference>
<dbReference type="Proteomes" id="UP000673691">
    <property type="component" value="Unassembled WGS sequence"/>
</dbReference>
<dbReference type="Gene3D" id="3.60.21.70">
    <property type="entry name" value="PhoD-like phosphatase"/>
    <property type="match status" value="1"/>
</dbReference>
<evidence type="ECO:0000256" key="1">
    <source>
        <dbReference type="SAM" id="MobiDB-lite"/>
    </source>
</evidence>
<dbReference type="EMBL" id="JAEFCI010000101">
    <property type="protein sequence ID" value="KAG5463771.1"/>
    <property type="molecule type" value="Genomic_DNA"/>
</dbReference>
<dbReference type="PANTHER" id="PTHR43606:SF2">
    <property type="entry name" value="ALKALINE PHOSPHATASE FAMILY PROTEIN (AFU_ORTHOLOGUE AFUA_5G03860)"/>
    <property type="match status" value="1"/>
</dbReference>
<comment type="caution">
    <text evidence="2">The sequence shown here is derived from an EMBL/GenBank/DDBJ whole genome shotgun (WGS) entry which is preliminary data.</text>
</comment>
<dbReference type="PANTHER" id="PTHR43606">
    <property type="entry name" value="PHOSPHATASE, PUTATIVE (AFU_ORTHOLOGUE AFUA_6G08710)-RELATED"/>
    <property type="match status" value="1"/>
</dbReference>
<evidence type="ECO:0000313" key="2">
    <source>
        <dbReference type="EMBL" id="KAG5463771.1"/>
    </source>
</evidence>